<sequence>MKLISAPILVAVLVLGGLFFSCQKLGQSNPSAKGGTIKMKLYPIGRFSIGLPAEMNLIGMSHRMRDIDIVAVEHEDGKSHSETRTDAWNSKVAEIKKIRPIAGHKSPIIEQREFHRLGQWAKGILYHDYWDCDNEAMWVLLVDYGSSMVWFNTDGAILEEENMGKVVRNLNEVAGAYHSMPVGSNPQWEDSFYVTNGAIHLPYEWDEHSSARFEGHPLDLEVEVEMKTTYIDEPKGEGLFGRTAAAIASGYMAGWGVNVKKIRAQERVVAGLKGEDQVIRLSSRSGKDYDFTWRFAGRKNSGEYPEIMISMRSPEGNLEEKLKIWDAILDSVKPLYKVSP</sequence>
<keyword evidence="3" id="KW-1185">Reference proteome</keyword>
<accession>A0A8J7JEA1</accession>
<dbReference type="InterPro" id="IPR041290">
    <property type="entry name" value="Tli4_C"/>
</dbReference>
<proteinExistence type="predicted"/>
<dbReference type="PROSITE" id="PS51257">
    <property type="entry name" value="PROKAR_LIPOPROTEIN"/>
    <property type="match status" value="1"/>
</dbReference>
<dbReference type="RefSeq" id="WP_199384474.1">
    <property type="nucleotide sequence ID" value="NZ_JAEMHM010000009.1"/>
</dbReference>
<feature type="domain" description="Tle cognate immunity protein 4 C-terminal" evidence="1">
    <location>
        <begin position="208"/>
        <end position="333"/>
    </location>
</feature>
<reference evidence="2" key="1">
    <citation type="submission" date="2020-12" db="EMBL/GenBank/DDBJ databases">
        <title>Geomonas sp. Red875, isolated from river sediment.</title>
        <authorList>
            <person name="Xu Z."/>
            <person name="Zhang Z."/>
            <person name="Masuda Y."/>
            <person name="Itoh H."/>
            <person name="Senoo K."/>
        </authorList>
    </citation>
    <scope>NUCLEOTIDE SEQUENCE</scope>
    <source>
        <strain evidence="2">Red875</strain>
    </source>
</reference>
<dbReference type="AlphaFoldDB" id="A0A8J7JEA1"/>
<comment type="caution">
    <text evidence="2">The sequence shown here is derived from an EMBL/GenBank/DDBJ whole genome shotgun (WGS) entry which is preliminary data.</text>
</comment>
<dbReference type="Pfam" id="PF18426">
    <property type="entry name" value="Tli4_C"/>
    <property type="match status" value="1"/>
</dbReference>
<dbReference type="EMBL" id="JAEMHM010000009">
    <property type="protein sequence ID" value="MBJ6725586.1"/>
    <property type="molecule type" value="Genomic_DNA"/>
</dbReference>
<protein>
    <recommendedName>
        <fullName evidence="1">Tle cognate immunity protein 4 C-terminal domain-containing protein</fullName>
    </recommendedName>
</protein>
<evidence type="ECO:0000313" key="3">
    <source>
        <dbReference type="Proteomes" id="UP000636888"/>
    </source>
</evidence>
<name>A0A8J7JEA1_9BACT</name>
<dbReference type="Proteomes" id="UP000636888">
    <property type="component" value="Unassembled WGS sequence"/>
</dbReference>
<organism evidence="2 3">
    <name type="scientific">Geomesophilobacter sediminis</name>
    <dbReference type="NCBI Taxonomy" id="2798584"/>
    <lineage>
        <taxon>Bacteria</taxon>
        <taxon>Pseudomonadati</taxon>
        <taxon>Thermodesulfobacteriota</taxon>
        <taxon>Desulfuromonadia</taxon>
        <taxon>Geobacterales</taxon>
        <taxon>Geobacteraceae</taxon>
        <taxon>Geomesophilobacter</taxon>
    </lineage>
</organism>
<gene>
    <name evidence="2" type="ORF">JFN93_12770</name>
</gene>
<evidence type="ECO:0000259" key="1">
    <source>
        <dbReference type="Pfam" id="PF18426"/>
    </source>
</evidence>
<evidence type="ECO:0000313" key="2">
    <source>
        <dbReference type="EMBL" id="MBJ6725586.1"/>
    </source>
</evidence>